<proteinExistence type="predicted"/>
<dbReference type="Gene3D" id="1.10.10.10">
    <property type="entry name" value="Winged helix-like DNA-binding domain superfamily/Winged helix DNA-binding domain"/>
    <property type="match status" value="1"/>
</dbReference>
<evidence type="ECO:0000259" key="1">
    <source>
        <dbReference type="Pfam" id="PF10416"/>
    </source>
</evidence>
<comment type="caution">
    <text evidence="2">The sequence shown here is derived from an EMBL/GenBank/DDBJ whole genome shotgun (WGS) entry which is preliminary data.</text>
</comment>
<name>A0ABR2HHJ4_9EUKA</name>
<dbReference type="EMBL" id="JAPFFF010000028">
    <property type="protein sequence ID" value="KAK8847283.1"/>
    <property type="molecule type" value="Genomic_DNA"/>
</dbReference>
<dbReference type="Proteomes" id="UP001470230">
    <property type="component" value="Unassembled WGS sequence"/>
</dbReference>
<protein>
    <recommendedName>
        <fullName evidence="1">Initiator binding domain-containing protein</fullName>
    </recommendedName>
</protein>
<dbReference type="InterPro" id="IPR036388">
    <property type="entry name" value="WH-like_DNA-bd_sf"/>
</dbReference>
<accession>A0ABR2HHJ4</accession>
<keyword evidence="3" id="KW-1185">Reference proteome</keyword>
<evidence type="ECO:0000313" key="2">
    <source>
        <dbReference type="EMBL" id="KAK8847283.1"/>
    </source>
</evidence>
<gene>
    <name evidence="2" type="ORF">M9Y10_019870</name>
</gene>
<reference evidence="2 3" key="1">
    <citation type="submission" date="2024-04" db="EMBL/GenBank/DDBJ databases">
        <title>Tritrichomonas musculus Genome.</title>
        <authorList>
            <person name="Alves-Ferreira E."/>
            <person name="Grigg M."/>
            <person name="Lorenzi H."/>
            <person name="Galac M."/>
        </authorList>
    </citation>
    <scope>NUCLEOTIDE SEQUENCE [LARGE SCALE GENOMIC DNA]</scope>
    <source>
        <strain evidence="2 3">EAF2021</strain>
    </source>
</reference>
<sequence>MNSSFSELKQIATNPRNKLLRILWLSLKYVDKKPESKNEIGVFWLDERNIMMNTKIFASFMHRKANTVNRNLRSHKFHYQKTRFEMRQSLNEELPDSKHWILRYCDEFTRSTTEEEAISNKYIVDYTQKSKNACTNAKKDENDQIYDLFDESIDSIEPPIDIFEKSDILSFQYEDDFECLFTDNDDIYRNEENDLNQQLNILNYKPSI</sequence>
<dbReference type="Pfam" id="PF10416">
    <property type="entry name" value="IBD"/>
    <property type="match status" value="1"/>
</dbReference>
<organism evidence="2 3">
    <name type="scientific">Tritrichomonas musculus</name>
    <dbReference type="NCBI Taxonomy" id="1915356"/>
    <lineage>
        <taxon>Eukaryota</taxon>
        <taxon>Metamonada</taxon>
        <taxon>Parabasalia</taxon>
        <taxon>Tritrichomonadida</taxon>
        <taxon>Tritrichomonadidae</taxon>
        <taxon>Tritrichomonas</taxon>
    </lineage>
</organism>
<evidence type="ECO:0000313" key="3">
    <source>
        <dbReference type="Proteomes" id="UP001470230"/>
    </source>
</evidence>
<dbReference type="SUPFAM" id="SSF46785">
    <property type="entry name" value="Winged helix' DNA-binding domain"/>
    <property type="match status" value="1"/>
</dbReference>
<dbReference type="InterPro" id="IPR036390">
    <property type="entry name" value="WH_DNA-bd_sf"/>
</dbReference>
<dbReference type="InterPro" id="IPR018845">
    <property type="entry name" value="Initiator-bd"/>
</dbReference>
<feature type="domain" description="Initiator binding" evidence="1">
    <location>
        <begin position="11"/>
        <end position="99"/>
    </location>
</feature>